<name>A0A081RKZ5_9ARCH</name>
<keyword evidence="1" id="KW-0812">Transmembrane</keyword>
<reference evidence="2 3" key="1">
    <citation type="submission" date="2014-06" db="EMBL/GenBank/DDBJ databases">
        <authorList>
            <person name="Ngugi D.K."/>
            <person name="Blom J."/>
            <person name="Alam I."/>
            <person name="Rashid M."/>
            <person name="Ba Alawi W."/>
            <person name="Zhang G."/>
            <person name="Hikmawan T."/>
            <person name="Guan Y."/>
            <person name="Antunes A."/>
            <person name="Siam R."/>
            <person name="ElDorry H."/>
            <person name="Bajic V."/>
            <person name="Stingl U."/>
        </authorList>
    </citation>
    <scope>NUCLEOTIDE SEQUENCE [LARGE SCALE GENOMIC DNA]</scope>
    <source>
        <strain evidence="2">SCGC AAA799-N04</strain>
    </source>
</reference>
<gene>
    <name evidence="2" type="ORF">AAA799N04_01736</name>
</gene>
<protein>
    <submittedName>
        <fullName evidence="2">Uncharacterized protein</fullName>
    </submittedName>
</protein>
<dbReference type="AlphaFoldDB" id="A0A081RKZ5"/>
<dbReference type="EMBL" id="JOKN01000052">
    <property type="protein sequence ID" value="KEQ55868.1"/>
    <property type="molecule type" value="Genomic_DNA"/>
</dbReference>
<comment type="caution">
    <text evidence="2">The sequence shown here is derived from an EMBL/GenBank/DDBJ whole genome shotgun (WGS) entry which is preliminary data.</text>
</comment>
<organism evidence="2 3">
    <name type="scientific">Marine Group I thaumarchaeote SCGC AAA799-N04</name>
    <dbReference type="NCBI Taxonomy" id="1502293"/>
    <lineage>
        <taxon>Archaea</taxon>
        <taxon>Nitrososphaerota</taxon>
        <taxon>Marine Group I</taxon>
    </lineage>
</organism>
<feature type="non-terminal residue" evidence="2">
    <location>
        <position position="86"/>
    </location>
</feature>
<evidence type="ECO:0000256" key="1">
    <source>
        <dbReference type="SAM" id="Phobius"/>
    </source>
</evidence>
<keyword evidence="1" id="KW-1133">Transmembrane helix</keyword>
<keyword evidence="3" id="KW-1185">Reference proteome</keyword>
<accession>A0A081RKZ5</accession>
<evidence type="ECO:0000313" key="2">
    <source>
        <dbReference type="EMBL" id="KEQ55868.1"/>
    </source>
</evidence>
<proteinExistence type="predicted"/>
<dbReference type="Proteomes" id="UP000028059">
    <property type="component" value="Unassembled WGS sequence"/>
</dbReference>
<sequence length="86" mass="9358">MGNSIPKDFAALVIVVISFLRFSSVNVGSYFPSIILNALFSLIPVLKYVEFKISRKIFGSTFAFLTSVIPSDNASASIVICKFMAS</sequence>
<feature type="transmembrane region" description="Helical" evidence="1">
    <location>
        <begin position="30"/>
        <end position="49"/>
    </location>
</feature>
<evidence type="ECO:0000313" key="3">
    <source>
        <dbReference type="Proteomes" id="UP000028059"/>
    </source>
</evidence>
<keyword evidence="1" id="KW-0472">Membrane</keyword>